<accession>A0ABU5ZWX1</accession>
<evidence type="ECO:0008006" key="4">
    <source>
        <dbReference type="Google" id="ProtNLM"/>
    </source>
</evidence>
<keyword evidence="1" id="KW-0472">Membrane</keyword>
<keyword evidence="1" id="KW-0812">Transmembrane</keyword>
<dbReference type="RefSeq" id="WP_324180399.1">
    <property type="nucleotide sequence ID" value="NZ_BAABAW010000006.1"/>
</dbReference>
<keyword evidence="3" id="KW-1185">Reference proteome</keyword>
<feature type="transmembrane region" description="Helical" evidence="1">
    <location>
        <begin position="71"/>
        <end position="100"/>
    </location>
</feature>
<protein>
    <recommendedName>
        <fullName evidence="4">Zinc ribbon domain-containing protein</fullName>
    </recommendedName>
</protein>
<organism evidence="2 3">
    <name type="scientific">Aquimarina gracilis</name>
    <dbReference type="NCBI Taxonomy" id="874422"/>
    <lineage>
        <taxon>Bacteria</taxon>
        <taxon>Pseudomonadati</taxon>
        <taxon>Bacteroidota</taxon>
        <taxon>Flavobacteriia</taxon>
        <taxon>Flavobacteriales</taxon>
        <taxon>Flavobacteriaceae</taxon>
        <taxon>Aquimarina</taxon>
    </lineage>
</organism>
<name>A0ABU5ZWX1_9FLAO</name>
<keyword evidence="1" id="KW-1133">Transmembrane helix</keyword>
<dbReference type="Proteomes" id="UP001327027">
    <property type="component" value="Unassembled WGS sequence"/>
</dbReference>
<reference evidence="2 3" key="1">
    <citation type="journal article" date="2013" name="Int. J. Syst. Evol. Microbiol.">
        <title>Aquimarina gracilis sp. nov., isolated from the gut microflora of a mussel, Mytilus coruscus, and emended description of Aquimarina spongiae.</title>
        <authorList>
            <person name="Park S.C."/>
            <person name="Choe H.N."/>
            <person name="Baik K.S."/>
            <person name="Seong C.N."/>
        </authorList>
    </citation>
    <scope>NUCLEOTIDE SEQUENCE [LARGE SCALE GENOMIC DNA]</scope>
    <source>
        <strain evidence="2 3">PSC32</strain>
    </source>
</reference>
<evidence type="ECO:0000313" key="2">
    <source>
        <dbReference type="EMBL" id="MEB3346369.1"/>
    </source>
</evidence>
<proteinExistence type="predicted"/>
<evidence type="ECO:0000313" key="3">
    <source>
        <dbReference type="Proteomes" id="UP001327027"/>
    </source>
</evidence>
<dbReference type="EMBL" id="JAYKLX010000006">
    <property type="protein sequence ID" value="MEB3346369.1"/>
    <property type="molecule type" value="Genomic_DNA"/>
</dbReference>
<gene>
    <name evidence="2" type="ORF">U6A24_12905</name>
</gene>
<comment type="caution">
    <text evidence="2">The sequence shown here is derived from an EMBL/GenBank/DDBJ whole genome shotgun (WGS) entry which is preliminary data.</text>
</comment>
<evidence type="ECO:0000256" key="1">
    <source>
        <dbReference type="SAM" id="Phobius"/>
    </source>
</evidence>
<sequence>MSDVYRKCPECGIMNLNRDYCEQCGVLVNTNMRRQKERQQRIKKKKAVAAAKKPNRITLFFEKAKTHPNPIIRFVVLFFYSIWIVVLAIGSFLALIIGYITA</sequence>